<evidence type="ECO:0000256" key="1">
    <source>
        <dbReference type="SAM" id="MobiDB-lite"/>
    </source>
</evidence>
<organism evidence="2">
    <name type="scientific">Tetraodon nigroviridis</name>
    <name type="common">Spotted green pufferfish</name>
    <name type="synonym">Chelonodon nigroviridis</name>
    <dbReference type="NCBI Taxonomy" id="99883"/>
    <lineage>
        <taxon>Eukaryota</taxon>
        <taxon>Metazoa</taxon>
        <taxon>Chordata</taxon>
        <taxon>Craniata</taxon>
        <taxon>Vertebrata</taxon>
        <taxon>Euteleostomi</taxon>
        <taxon>Actinopterygii</taxon>
        <taxon>Neopterygii</taxon>
        <taxon>Teleostei</taxon>
        <taxon>Neoteleostei</taxon>
        <taxon>Acanthomorphata</taxon>
        <taxon>Eupercaria</taxon>
        <taxon>Tetraodontiformes</taxon>
        <taxon>Tetradontoidea</taxon>
        <taxon>Tetraodontidae</taxon>
        <taxon>Tetraodon</taxon>
    </lineage>
</organism>
<feature type="non-terminal residue" evidence="2">
    <location>
        <position position="1"/>
    </location>
</feature>
<comment type="caution">
    <text evidence="2">The sequence shown here is derived from an EMBL/GenBank/DDBJ whole genome shotgun (WGS) entry which is preliminary data.</text>
</comment>
<dbReference type="EMBL" id="CAAE01020918">
    <property type="protein sequence ID" value="CAG14180.1"/>
    <property type="molecule type" value="Genomic_DNA"/>
</dbReference>
<dbReference type="KEGG" id="tng:GSTEN00038601G001"/>
<name>Q4RBQ3_TETNG</name>
<proteinExistence type="predicted"/>
<protein>
    <submittedName>
        <fullName evidence="2">(spotted green pufferfish) hypothetical protein</fullName>
    </submittedName>
</protein>
<sequence>RRAPGSHLPVRVLRRAANHPDGQLPAGRGARMRSGWLAGAATRRRSPPAAVASRRLGRL</sequence>
<feature type="region of interest" description="Disordered" evidence="1">
    <location>
        <begin position="38"/>
        <end position="59"/>
    </location>
</feature>
<accession>Q4RBQ3</accession>
<reference evidence="2" key="2">
    <citation type="submission" date="2004-02" db="EMBL/GenBank/DDBJ databases">
        <authorList>
            <consortium name="Genoscope"/>
            <consortium name="Whitehead Institute Centre for Genome Research"/>
        </authorList>
    </citation>
    <scope>NUCLEOTIDE SEQUENCE</scope>
</reference>
<gene>
    <name evidence="2" type="ORF">GSTENG00038601001</name>
</gene>
<evidence type="ECO:0000313" key="2">
    <source>
        <dbReference type="EMBL" id="CAG14180.1"/>
    </source>
</evidence>
<reference evidence="2" key="1">
    <citation type="journal article" date="2004" name="Nature">
        <title>Genome duplication in the teleost fish Tetraodon nigroviridis reveals the early vertebrate proto-karyotype.</title>
        <authorList>
            <person name="Jaillon O."/>
            <person name="Aury J.-M."/>
            <person name="Brunet F."/>
            <person name="Petit J.-L."/>
            <person name="Stange-Thomann N."/>
            <person name="Mauceli E."/>
            <person name="Bouneau L."/>
            <person name="Fischer C."/>
            <person name="Ozouf-Costaz C."/>
            <person name="Bernot A."/>
            <person name="Nicaud S."/>
            <person name="Jaffe D."/>
            <person name="Fisher S."/>
            <person name="Lutfalla G."/>
            <person name="Dossat C."/>
            <person name="Segurens B."/>
            <person name="Dasilva C."/>
            <person name="Salanoubat M."/>
            <person name="Levy M."/>
            <person name="Boudet N."/>
            <person name="Castellano S."/>
            <person name="Anthouard V."/>
            <person name="Jubin C."/>
            <person name="Castelli V."/>
            <person name="Katinka M."/>
            <person name="Vacherie B."/>
            <person name="Biemont C."/>
            <person name="Skalli Z."/>
            <person name="Cattolico L."/>
            <person name="Poulain J."/>
            <person name="De Berardinis V."/>
            <person name="Cruaud C."/>
            <person name="Duprat S."/>
            <person name="Brottier P."/>
            <person name="Coutanceau J.-P."/>
            <person name="Gouzy J."/>
            <person name="Parra G."/>
            <person name="Lardier G."/>
            <person name="Chapple C."/>
            <person name="McKernan K.J."/>
            <person name="McEwan P."/>
            <person name="Bosak S."/>
            <person name="Kellis M."/>
            <person name="Volff J.-N."/>
            <person name="Guigo R."/>
            <person name="Zody M.C."/>
            <person name="Mesirov J."/>
            <person name="Lindblad-Toh K."/>
            <person name="Birren B."/>
            <person name="Nusbaum C."/>
            <person name="Kahn D."/>
            <person name="Robinson-Rechavi M."/>
            <person name="Laudet V."/>
            <person name="Schachter V."/>
            <person name="Quetier F."/>
            <person name="Saurin W."/>
            <person name="Scarpelli C."/>
            <person name="Wincker P."/>
            <person name="Lander E.S."/>
            <person name="Weissenbach J."/>
            <person name="Roest Crollius H."/>
        </authorList>
    </citation>
    <scope>NUCLEOTIDE SEQUENCE [LARGE SCALE GENOMIC DNA]</scope>
</reference>
<feature type="compositionally biased region" description="Low complexity" evidence="1">
    <location>
        <begin position="47"/>
        <end position="59"/>
    </location>
</feature>
<dbReference type="AlphaFoldDB" id="Q4RBQ3"/>